<dbReference type="KEGG" id="tet:TTHERM_00256880"/>
<dbReference type="AlphaFoldDB" id="Q23QJ0"/>
<sequence>MQALIEIPSINIQIIKKEIFQKMDQNQYHNMNQASIIKIYQFKIKQMVDR</sequence>
<dbReference type="EMBL" id="GG662647">
    <property type="protein sequence ID" value="EAR98898.1"/>
    <property type="molecule type" value="Genomic_DNA"/>
</dbReference>
<dbReference type="RefSeq" id="XP_001019143.1">
    <property type="nucleotide sequence ID" value="XM_001019143.1"/>
</dbReference>
<dbReference type="Proteomes" id="UP000009168">
    <property type="component" value="Unassembled WGS sequence"/>
</dbReference>
<protein>
    <submittedName>
        <fullName evidence="1">Uncharacterized protein</fullName>
    </submittedName>
</protein>
<gene>
    <name evidence="1" type="ORF">TTHERM_00256880</name>
</gene>
<keyword evidence="2" id="KW-1185">Reference proteome</keyword>
<dbReference type="InParanoid" id="Q23QJ0"/>
<name>Q23QJ0_TETTS</name>
<dbReference type="HOGENOM" id="CLU_3128419_0_0_1"/>
<organism evidence="1 2">
    <name type="scientific">Tetrahymena thermophila (strain SB210)</name>
    <dbReference type="NCBI Taxonomy" id="312017"/>
    <lineage>
        <taxon>Eukaryota</taxon>
        <taxon>Sar</taxon>
        <taxon>Alveolata</taxon>
        <taxon>Ciliophora</taxon>
        <taxon>Intramacronucleata</taxon>
        <taxon>Oligohymenophorea</taxon>
        <taxon>Hymenostomatida</taxon>
        <taxon>Tetrahymenina</taxon>
        <taxon>Tetrahymenidae</taxon>
        <taxon>Tetrahymena</taxon>
    </lineage>
</organism>
<accession>Q23QJ0</accession>
<evidence type="ECO:0000313" key="2">
    <source>
        <dbReference type="Proteomes" id="UP000009168"/>
    </source>
</evidence>
<dbReference type="GeneID" id="7825873"/>
<proteinExistence type="predicted"/>
<evidence type="ECO:0000313" key="1">
    <source>
        <dbReference type="EMBL" id="EAR98898.1"/>
    </source>
</evidence>
<reference evidence="2" key="1">
    <citation type="journal article" date="2006" name="PLoS Biol.">
        <title>Macronuclear genome sequence of the ciliate Tetrahymena thermophila, a model eukaryote.</title>
        <authorList>
            <person name="Eisen J.A."/>
            <person name="Coyne R.S."/>
            <person name="Wu M."/>
            <person name="Wu D."/>
            <person name="Thiagarajan M."/>
            <person name="Wortman J.R."/>
            <person name="Badger J.H."/>
            <person name="Ren Q."/>
            <person name="Amedeo P."/>
            <person name="Jones K.M."/>
            <person name="Tallon L.J."/>
            <person name="Delcher A.L."/>
            <person name="Salzberg S.L."/>
            <person name="Silva J.C."/>
            <person name="Haas B.J."/>
            <person name="Majoros W.H."/>
            <person name="Farzad M."/>
            <person name="Carlton J.M."/>
            <person name="Smith R.K. Jr."/>
            <person name="Garg J."/>
            <person name="Pearlman R.E."/>
            <person name="Karrer K.M."/>
            <person name="Sun L."/>
            <person name="Manning G."/>
            <person name="Elde N.C."/>
            <person name="Turkewitz A.P."/>
            <person name="Asai D.J."/>
            <person name="Wilkes D.E."/>
            <person name="Wang Y."/>
            <person name="Cai H."/>
            <person name="Collins K."/>
            <person name="Stewart B.A."/>
            <person name="Lee S.R."/>
            <person name="Wilamowska K."/>
            <person name="Weinberg Z."/>
            <person name="Ruzzo W.L."/>
            <person name="Wloga D."/>
            <person name="Gaertig J."/>
            <person name="Frankel J."/>
            <person name="Tsao C.-C."/>
            <person name="Gorovsky M.A."/>
            <person name="Keeling P.J."/>
            <person name="Waller R.F."/>
            <person name="Patron N.J."/>
            <person name="Cherry J.M."/>
            <person name="Stover N.A."/>
            <person name="Krieger C.J."/>
            <person name="del Toro C."/>
            <person name="Ryder H.F."/>
            <person name="Williamson S.C."/>
            <person name="Barbeau R.A."/>
            <person name="Hamilton E.P."/>
            <person name="Orias E."/>
        </authorList>
    </citation>
    <scope>NUCLEOTIDE SEQUENCE [LARGE SCALE GENOMIC DNA]</scope>
    <source>
        <strain evidence="2">SB210</strain>
    </source>
</reference>